<dbReference type="InterPro" id="IPR000182">
    <property type="entry name" value="GNAT_dom"/>
</dbReference>
<organism evidence="3 4">
    <name type="scientific">Haliangium ochraceum (strain DSM 14365 / JCM 11303 / SMP-2)</name>
    <dbReference type="NCBI Taxonomy" id="502025"/>
    <lineage>
        <taxon>Bacteria</taxon>
        <taxon>Pseudomonadati</taxon>
        <taxon>Myxococcota</taxon>
        <taxon>Polyangia</taxon>
        <taxon>Haliangiales</taxon>
        <taxon>Kofleriaceae</taxon>
        <taxon>Haliangium</taxon>
    </lineage>
</organism>
<keyword evidence="3" id="KW-0808">Transferase</keyword>
<evidence type="ECO:0000256" key="1">
    <source>
        <dbReference type="SAM" id="MobiDB-lite"/>
    </source>
</evidence>
<gene>
    <name evidence="3" type="ordered locus">Hoch_0241</name>
</gene>
<dbReference type="Proteomes" id="UP000001880">
    <property type="component" value="Chromosome"/>
</dbReference>
<evidence type="ECO:0000313" key="3">
    <source>
        <dbReference type="EMBL" id="ACY12882.1"/>
    </source>
</evidence>
<dbReference type="PANTHER" id="PTHR43441">
    <property type="entry name" value="RIBOSOMAL-PROTEIN-SERINE ACETYLTRANSFERASE"/>
    <property type="match status" value="1"/>
</dbReference>
<feature type="region of interest" description="Disordered" evidence="1">
    <location>
        <begin position="1"/>
        <end position="35"/>
    </location>
</feature>
<dbReference type="STRING" id="502025.Hoch_0241"/>
<dbReference type="RefSeq" id="WP_012825509.1">
    <property type="nucleotide sequence ID" value="NC_013440.1"/>
</dbReference>
<evidence type="ECO:0000259" key="2">
    <source>
        <dbReference type="PROSITE" id="PS51186"/>
    </source>
</evidence>
<dbReference type="Pfam" id="PF13302">
    <property type="entry name" value="Acetyltransf_3"/>
    <property type="match status" value="1"/>
</dbReference>
<dbReference type="GO" id="GO:0008999">
    <property type="term" value="F:protein-N-terminal-alanine acetyltransferase activity"/>
    <property type="evidence" value="ECO:0007669"/>
    <property type="project" value="TreeGrafter"/>
</dbReference>
<dbReference type="PANTHER" id="PTHR43441:SF11">
    <property type="entry name" value="RIBOSOMAL-PROTEIN-SERINE ACETYLTRANSFERASE"/>
    <property type="match status" value="1"/>
</dbReference>
<dbReference type="Gene3D" id="3.40.630.30">
    <property type="match status" value="1"/>
</dbReference>
<dbReference type="InterPro" id="IPR051908">
    <property type="entry name" value="Ribosomal_N-acetyltransferase"/>
</dbReference>
<dbReference type="AlphaFoldDB" id="D0LHM0"/>
<dbReference type="KEGG" id="hoh:Hoch_0241"/>
<accession>D0LHM0</accession>
<feature type="domain" description="N-acetyltransferase" evidence="2">
    <location>
        <begin position="40"/>
        <end position="207"/>
    </location>
</feature>
<sequence length="210" mass="23190">MTQDASTRDPAPTRSPAAAPTAPTAPAGPTAPRWRLDGDTELRTLVEDDADELFALVEANRERLRAWLSWLDEHRSVDDILTLIGHYQREYTRGRSLRLAIVHRGALAGMAGLHRVSASDRTAALGYWLGAAFEGRGLVTRALVPLIRHGIEALGLGRIELAAATGNRRSIAVAERLGMHFEGTLRRREWLYDHHVDHAVYSLVPGDRLP</sequence>
<protein>
    <submittedName>
        <fullName evidence="3">GCN5-related N-acetyltransferase</fullName>
    </submittedName>
</protein>
<keyword evidence="4" id="KW-1185">Reference proteome</keyword>
<evidence type="ECO:0000313" key="4">
    <source>
        <dbReference type="Proteomes" id="UP000001880"/>
    </source>
</evidence>
<dbReference type="InterPro" id="IPR016181">
    <property type="entry name" value="Acyl_CoA_acyltransferase"/>
</dbReference>
<name>D0LHM0_HALO1</name>
<dbReference type="eggNOG" id="COG1670">
    <property type="taxonomic scope" value="Bacteria"/>
</dbReference>
<dbReference type="GO" id="GO:0005737">
    <property type="term" value="C:cytoplasm"/>
    <property type="evidence" value="ECO:0007669"/>
    <property type="project" value="TreeGrafter"/>
</dbReference>
<feature type="compositionally biased region" description="Low complexity" evidence="1">
    <location>
        <begin position="10"/>
        <end position="32"/>
    </location>
</feature>
<dbReference type="GO" id="GO:1990189">
    <property type="term" value="F:protein N-terminal-serine acetyltransferase activity"/>
    <property type="evidence" value="ECO:0007669"/>
    <property type="project" value="TreeGrafter"/>
</dbReference>
<dbReference type="HOGENOM" id="CLU_013985_3_0_7"/>
<dbReference type="PROSITE" id="PS51186">
    <property type="entry name" value="GNAT"/>
    <property type="match status" value="1"/>
</dbReference>
<reference evidence="3 4" key="1">
    <citation type="journal article" date="2010" name="Stand. Genomic Sci.">
        <title>Complete genome sequence of Haliangium ochraceum type strain (SMP-2).</title>
        <authorList>
            <consortium name="US DOE Joint Genome Institute (JGI-PGF)"/>
            <person name="Ivanova N."/>
            <person name="Daum C."/>
            <person name="Lang E."/>
            <person name="Abt B."/>
            <person name="Kopitz M."/>
            <person name="Saunders E."/>
            <person name="Lapidus A."/>
            <person name="Lucas S."/>
            <person name="Glavina Del Rio T."/>
            <person name="Nolan M."/>
            <person name="Tice H."/>
            <person name="Copeland A."/>
            <person name="Cheng J.F."/>
            <person name="Chen F."/>
            <person name="Bruce D."/>
            <person name="Goodwin L."/>
            <person name="Pitluck S."/>
            <person name="Mavromatis K."/>
            <person name="Pati A."/>
            <person name="Mikhailova N."/>
            <person name="Chen A."/>
            <person name="Palaniappan K."/>
            <person name="Land M."/>
            <person name="Hauser L."/>
            <person name="Chang Y.J."/>
            <person name="Jeffries C.D."/>
            <person name="Detter J.C."/>
            <person name="Brettin T."/>
            <person name="Rohde M."/>
            <person name="Goker M."/>
            <person name="Bristow J."/>
            <person name="Markowitz V."/>
            <person name="Eisen J.A."/>
            <person name="Hugenholtz P."/>
            <person name="Kyrpides N.C."/>
            <person name="Klenk H.P."/>
        </authorList>
    </citation>
    <scope>NUCLEOTIDE SEQUENCE [LARGE SCALE GENOMIC DNA]</scope>
    <source>
        <strain evidence="4">DSM 14365 / CIP 107738 / JCM 11303 / AJ 13395 / SMP-2</strain>
    </source>
</reference>
<dbReference type="SUPFAM" id="SSF55729">
    <property type="entry name" value="Acyl-CoA N-acyltransferases (Nat)"/>
    <property type="match status" value="1"/>
</dbReference>
<proteinExistence type="predicted"/>
<dbReference type="EMBL" id="CP001804">
    <property type="protein sequence ID" value="ACY12882.1"/>
    <property type="molecule type" value="Genomic_DNA"/>
</dbReference>